<comment type="similarity">
    <text evidence="1 3">Belongs to the 5'(3')-deoxyribonucleotidase family.</text>
</comment>
<dbReference type="InterPro" id="IPR036412">
    <property type="entry name" value="HAD-like_sf"/>
</dbReference>
<evidence type="ECO:0000313" key="5">
    <source>
        <dbReference type="EMBL" id="OHB16575.1"/>
    </source>
</evidence>
<keyword evidence="2 3" id="KW-0378">Hydrolase</keyword>
<dbReference type="STRING" id="1802782.A2544_00995"/>
<dbReference type="PANTHER" id="PTHR35134:SF2">
    <property type="entry name" value="NUCLEOTIDASE YQFW-RELATED"/>
    <property type="match status" value="1"/>
</dbReference>
<evidence type="ECO:0000256" key="1">
    <source>
        <dbReference type="ARBA" id="ARBA00009589"/>
    </source>
</evidence>
<comment type="caution">
    <text evidence="5">The sequence shown here is derived from an EMBL/GenBank/DDBJ whole genome shotgun (WGS) entry which is preliminary data.</text>
</comment>
<dbReference type="Proteomes" id="UP000176868">
    <property type="component" value="Unassembled WGS sequence"/>
</dbReference>
<proteinExistence type="inferred from homology"/>
<evidence type="ECO:0000256" key="2">
    <source>
        <dbReference type="ARBA" id="ARBA00022801"/>
    </source>
</evidence>
<evidence type="ECO:0000256" key="3">
    <source>
        <dbReference type="PIRNR" id="PIRNR021362"/>
    </source>
</evidence>
<evidence type="ECO:0000256" key="4">
    <source>
        <dbReference type="PIRSR" id="PIRSR610708-1"/>
    </source>
</evidence>
<dbReference type="InterPro" id="IPR009206">
    <property type="entry name" value="Nucleotidase_putative"/>
</dbReference>
<evidence type="ECO:0000313" key="6">
    <source>
        <dbReference type="Proteomes" id="UP000176868"/>
    </source>
</evidence>
<dbReference type="InterPro" id="IPR052419">
    <property type="entry name" value="5_3-deoxyribonucleotidase-like"/>
</dbReference>
<dbReference type="InterPro" id="IPR010708">
    <property type="entry name" value="5'(3')-deoxyribonucleotidase"/>
</dbReference>
<gene>
    <name evidence="5" type="ORF">A2544_00995</name>
</gene>
<dbReference type="PIRSF" id="PIRSF021362">
    <property type="entry name" value="UCP021362_HAD"/>
    <property type="match status" value="1"/>
</dbReference>
<organism evidence="5 6">
    <name type="scientific">Candidatus Zambryskibacteria bacterium RIFOXYD2_FULL_43_10</name>
    <dbReference type="NCBI Taxonomy" id="1802782"/>
    <lineage>
        <taxon>Bacteria</taxon>
        <taxon>Candidatus Zambryskiibacteriota</taxon>
    </lineage>
</organism>
<dbReference type="EMBL" id="MHWZ01000039">
    <property type="protein sequence ID" value="OHB16575.1"/>
    <property type="molecule type" value="Genomic_DNA"/>
</dbReference>
<feature type="active site" description="Nucleophile" evidence="4">
    <location>
        <position position="6"/>
    </location>
</feature>
<dbReference type="InterPro" id="IPR023214">
    <property type="entry name" value="HAD_sf"/>
</dbReference>
<dbReference type="Pfam" id="PF06941">
    <property type="entry name" value="NT5C"/>
    <property type="match status" value="1"/>
</dbReference>
<dbReference type="PANTHER" id="PTHR35134">
    <property type="entry name" value="NUCLEOTIDASE YQFW-RELATED"/>
    <property type="match status" value="1"/>
</dbReference>
<dbReference type="SUPFAM" id="SSF56784">
    <property type="entry name" value="HAD-like"/>
    <property type="match status" value="1"/>
</dbReference>
<dbReference type="Gene3D" id="3.40.50.1000">
    <property type="entry name" value="HAD superfamily/HAD-like"/>
    <property type="match status" value="1"/>
</dbReference>
<dbReference type="AlphaFoldDB" id="A0A1G2V4M4"/>
<dbReference type="GO" id="GO:0008253">
    <property type="term" value="F:5'-nucleotidase activity"/>
    <property type="evidence" value="ECO:0007669"/>
    <property type="project" value="InterPro"/>
</dbReference>
<dbReference type="GO" id="GO:0009264">
    <property type="term" value="P:deoxyribonucleotide catabolic process"/>
    <property type="evidence" value="ECO:0007669"/>
    <property type="project" value="InterPro"/>
</dbReference>
<feature type="active site" description="Proton donor" evidence="4">
    <location>
        <position position="8"/>
    </location>
</feature>
<protein>
    <recommendedName>
        <fullName evidence="3">Nucleotidase</fullName>
        <ecNumber evidence="3">3.1.3.-</ecNumber>
    </recommendedName>
</protein>
<dbReference type="EC" id="3.1.3.-" evidence="3"/>
<name>A0A1G2V4M4_9BACT</name>
<sequence length="192" mass="22444">MIIGFDLDNVLLNFSEALHAHHNATYGTKYKTKDVKFIELHKVWNCTEEEAKRRVFDFFGSQNHWSALPINGAVEGIQKLKHSHRLFVVTSKPEELREKTLEWLDRHFPKKFDEIHFTNQYYGNGPERTKGEVCKELGIEIFVDDFLHNVEDVANLGIPALLFNAPWNQGEVKPPITRVYSWDEIVDFCRNE</sequence>
<accession>A0A1G2V4M4</accession>
<reference evidence="5 6" key="1">
    <citation type="journal article" date="2016" name="Nat. Commun.">
        <title>Thousands of microbial genomes shed light on interconnected biogeochemical processes in an aquifer system.</title>
        <authorList>
            <person name="Anantharaman K."/>
            <person name="Brown C.T."/>
            <person name="Hug L.A."/>
            <person name="Sharon I."/>
            <person name="Castelle C.J."/>
            <person name="Probst A.J."/>
            <person name="Thomas B.C."/>
            <person name="Singh A."/>
            <person name="Wilkins M.J."/>
            <person name="Karaoz U."/>
            <person name="Brodie E.L."/>
            <person name="Williams K.H."/>
            <person name="Hubbard S.S."/>
            <person name="Banfield J.F."/>
        </authorList>
    </citation>
    <scope>NUCLEOTIDE SEQUENCE [LARGE SCALE GENOMIC DNA]</scope>
</reference>